<reference evidence="2" key="1">
    <citation type="submission" date="2020-04" db="EMBL/GenBank/DDBJ databases">
        <authorList>
            <person name="Chiriac C."/>
            <person name="Salcher M."/>
            <person name="Ghai R."/>
            <person name="Kavagutti S V."/>
        </authorList>
    </citation>
    <scope>NUCLEOTIDE SEQUENCE</scope>
</reference>
<accession>A0A6J5NTA5</accession>
<protein>
    <submittedName>
        <fullName evidence="2">GIY-YIG_COG3680 domain containing protein</fullName>
    </submittedName>
</protein>
<evidence type="ECO:0000259" key="1">
    <source>
        <dbReference type="PROSITE" id="PS50164"/>
    </source>
</evidence>
<dbReference type="CDD" id="cd10440">
    <property type="entry name" value="GIY-YIG_COG3680"/>
    <property type="match status" value="1"/>
</dbReference>
<name>A0A6J5NTA5_9CAUD</name>
<organism evidence="2">
    <name type="scientific">uncultured Caudovirales phage</name>
    <dbReference type="NCBI Taxonomy" id="2100421"/>
    <lineage>
        <taxon>Viruses</taxon>
        <taxon>Duplodnaviria</taxon>
        <taxon>Heunggongvirae</taxon>
        <taxon>Uroviricota</taxon>
        <taxon>Caudoviricetes</taxon>
        <taxon>Peduoviridae</taxon>
        <taxon>Maltschvirus</taxon>
        <taxon>Maltschvirus maltsch</taxon>
    </lineage>
</organism>
<evidence type="ECO:0000313" key="2">
    <source>
        <dbReference type="EMBL" id="CAB4163010.1"/>
    </source>
</evidence>
<sequence>MIWHIPKLYNKIGFEVPVISDPDLIQNCCEYNCDSYISRFGGEKIEGVYVLRHNNLDMYQLVRHFIIYDGKDYIDITPFDDRRDTNYFIPIKINTYNLFIQSLDNINNIINQENENMYYVYCYIDPITYQPFYVGKGTQKRAYTHMYHQRDTSKNKNKTRFKNKIEKMKEEGIEPKIIFLAQNIQNENIAYDIEESFIKQYGRKGYDTDGILLNICEGSRPPNHKGKTYKDIYGEQAEEQREKRHKLQLEAGGWFKGHRHSEKTKLKQKERSVGLTNANSSNITEEELLQSGKMFCEYFYHKISSKKWIWWCGTNNIPTLRKTFRFDGKDILDVFVEKFNAVKKFDSMLWFYNPETNHKWRCLDWELTYTLPPQGFIRGRGKIK</sequence>
<dbReference type="EMBL" id="LR796734">
    <property type="protein sequence ID" value="CAB4163010.1"/>
    <property type="molecule type" value="Genomic_DNA"/>
</dbReference>
<dbReference type="PROSITE" id="PS50164">
    <property type="entry name" value="GIY_YIG"/>
    <property type="match status" value="1"/>
</dbReference>
<dbReference type="Pfam" id="PF22945">
    <property type="entry name" value="LEM-3_GIY-YIG"/>
    <property type="match status" value="1"/>
</dbReference>
<feature type="domain" description="GIY-YIG" evidence="1">
    <location>
        <begin position="116"/>
        <end position="208"/>
    </location>
</feature>
<proteinExistence type="predicted"/>
<dbReference type="InterPro" id="IPR000305">
    <property type="entry name" value="GIY-YIG_endonuc"/>
</dbReference>
<gene>
    <name evidence="2" type="ORF">UFOVP787_226</name>
</gene>